<evidence type="ECO:0000259" key="4">
    <source>
        <dbReference type="PROSITE" id="PS50972"/>
    </source>
</evidence>
<keyword evidence="6" id="KW-1185">Reference proteome</keyword>
<dbReference type="PROSITE" id="PS50972">
    <property type="entry name" value="PTERIN_BINDING"/>
    <property type="match status" value="1"/>
</dbReference>
<dbReference type="Gene3D" id="3.20.20.20">
    <property type="entry name" value="Dihydropteroate synthase-like"/>
    <property type="match status" value="1"/>
</dbReference>
<name>A0A1D8GEZ8_9FIRM</name>
<organism evidence="5 6">
    <name type="scientific">Geosporobacter ferrireducens</name>
    <dbReference type="NCBI Taxonomy" id="1424294"/>
    <lineage>
        <taxon>Bacteria</taxon>
        <taxon>Bacillati</taxon>
        <taxon>Bacillota</taxon>
        <taxon>Clostridia</taxon>
        <taxon>Peptostreptococcales</taxon>
        <taxon>Thermotaleaceae</taxon>
        <taxon>Geosporobacter</taxon>
    </lineage>
</organism>
<dbReference type="GO" id="GO:0042558">
    <property type="term" value="P:pteridine-containing compound metabolic process"/>
    <property type="evidence" value="ECO:0007669"/>
    <property type="project" value="InterPro"/>
</dbReference>
<dbReference type="OrthoDB" id="358252at2"/>
<keyword evidence="3 5" id="KW-0808">Transferase</keyword>
<dbReference type="NCBIfam" id="NF005719">
    <property type="entry name" value="PRK07535.1"/>
    <property type="match status" value="1"/>
</dbReference>
<dbReference type="InterPro" id="IPR000489">
    <property type="entry name" value="Pterin-binding_dom"/>
</dbReference>
<dbReference type="Proteomes" id="UP000095743">
    <property type="component" value="Chromosome"/>
</dbReference>
<protein>
    <submittedName>
        <fullName evidence="5">Methyltetrahydrofolate--corrinoid methyltransferase</fullName>
    </submittedName>
</protein>
<evidence type="ECO:0000256" key="3">
    <source>
        <dbReference type="ARBA" id="ARBA00022679"/>
    </source>
</evidence>
<dbReference type="Pfam" id="PF00809">
    <property type="entry name" value="Pterin_bind"/>
    <property type="match status" value="1"/>
</dbReference>
<gene>
    <name evidence="5" type="ORF">Gferi_07815</name>
</gene>
<dbReference type="KEGG" id="gfe:Gferi_07815"/>
<evidence type="ECO:0000256" key="2">
    <source>
        <dbReference type="ARBA" id="ARBA00022603"/>
    </source>
</evidence>
<proteinExistence type="inferred from homology"/>
<dbReference type="RefSeq" id="WP_069975207.1">
    <property type="nucleotide sequence ID" value="NZ_CP017269.1"/>
</dbReference>
<dbReference type="SUPFAM" id="SSF51717">
    <property type="entry name" value="Dihydropteroate synthetase-like"/>
    <property type="match status" value="1"/>
</dbReference>
<dbReference type="GO" id="GO:0008705">
    <property type="term" value="F:methionine synthase activity"/>
    <property type="evidence" value="ECO:0007669"/>
    <property type="project" value="TreeGrafter"/>
</dbReference>
<comment type="similarity">
    <text evidence="1">Belongs to the vitamin-B12 dependent methionine synthase family.</text>
</comment>
<dbReference type="GO" id="GO:0005829">
    <property type="term" value="C:cytosol"/>
    <property type="evidence" value="ECO:0007669"/>
    <property type="project" value="TreeGrafter"/>
</dbReference>
<reference evidence="5 6" key="1">
    <citation type="submission" date="2016-09" db="EMBL/GenBank/DDBJ databases">
        <title>Genomic analysis reveals versatility of anaerobic energy metabolism of Geosporobacter ferrireducens IRF9 of phylum Firmicutes.</title>
        <authorList>
            <person name="Kim S.-J."/>
        </authorList>
    </citation>
    <scope>NUCLEOTIDE SEQUENCE [LARGE SCALE GENOMIC DNA]</scope>
    <source>
        <strain evidence="5 6">IRF9</strain>
    </source>
</reference>
<evidence type="ECO:0000313" key="5">
    <source>
        <dbReference type="EMBL" id="AOT69485.1"/>
    </source>
</evidence>
<dbReference type="InterPro" id="IPR011005">
    <property type="entry name" value="Dihydropteroate_synth-like_sf"/>
</dbReference>
<evidence type="ECO:0000256" key="1">
    <source>
        <dbReference type="ARBA" id="ARBA00010398"/>
    </source>
</evidence>
<dbReference type="InterPro" id="IPR050554">
    <property type="entry name" value="Met_Synthase/Corrinoid"/>
</dbReference>
<dbReference type="AlphaFoldDB" id="A0A1D8GEZ8"/>
<accession>A0A1D8GEZ8</accession>
<dbReference type="GO" id="GO:0032259">
    <property type="term" value="P:methylation"/>
    <property type="evidence" value="ECO:0007669"/>
    <property type="project" value="UniProtKB-KW"/>
</dbReference>
<dbReference type="PANTHER" id="PTHR45833">
    <property type="entry name" value="METHIONINE SYNTHASE"/>
    <property type="match status" value="1"/>
</dbReference>
<dbReference type="EMBL" id="CP017269">
    <property type="protein sequence ID" value="AOT69485.1"/>
    <property type="molecule type" value="Genomic_DNA"/>
</dbReference>
<dbReference type="STRING" id="1424294.Gferi_07815"/>
<feature type="domain" description="Pterin-binding" evidence="4">
    <location>
        <begin position="1"/>
        <end position="266"/>
    </location>
</feature>
<evidence type="ECO:0000313" key="6">
    <source>
        <dbReference type="Proteomes" id="UP000095743"/>
    </source>
</evidence>
<keyword evidence="2 5" id="KW-0489">Methyltransferase</keyword>
<sequence>MYIVGELINASRKVIGQAIKEQSSEYIRQIAREQEEAGADYIDVNAGIFVEEEAACLEWLVKNVQAAVDLPCCIDSPSAAALERGLAAHTKGIPMINSISLEKDRYDQVMSIVRNTDLRIVALCMSDKGMPQTRKERVTIADELVNKLVQNGVKIENIFLDPLVQPIGTNDSFGVEFIHAVEDIRRAFPEVHFMCGLSNISFGLPDRKYMNSIFAVMAIAKGLDGLMVNPLDKKMMANIIVAETLAGKDRSCKNYLKAFRKKKFEF</sequence>